<keyword evidence="1 2" id="KW-0238">DNA-binding</keyword>
<feature type="region of interest" description="Disordered" evidence="3">
    <location>
        <begin position="1"/>
        <end position="27"/>
    </location>
</feature>
<dbReference type="InterPro" id="IPR009057">
    <property type="entry name" value="Homeodomain-like_sf"/>
</dbReference>
<evidence type="ECO:0000256" key="3">
    <source>
        <dbReference type="SAM" id="MobiDB-lite"/>
    </source>
</evidence>
<dbReference type="AlphaFoldDB" id="A0A7I7JT08"/>
<feature type="domain" description="HTH tetR-type" evidence="4">
    <location>
        <begin position="26"/>
        <end position="86"/>
    </location>
</feature>
<protein>
    <recommendedName>
        <fullName evidence="4">HTH tetR-type domain-containing protein</fullName>
    </recommendedName>
</protein>
<reference evidence="5 6" key="1">
    <citation type="journal article" date="2019" name="Emerg. Microbes Infect.">
        <title>Comprehensive subspecies identification of 175 nontuberculous mycobacteria species based on 7547 genomic profiles.</title>
        <authorList>
            <person name="Matsumoto Y."/>
            <person name="Kinjo T."/>
            <person name="Motooka D."/>
            <person name="Nabeya D."/>
            <person name="Jung N."/>
            <person name="Uechi K."/>
            <person name="Horii T."/>
            <person name="Iida T."/>
            <person name="Fujita J."/>
            <person name="Nakamura S."/>
        </authorList>
    </citation>
    <scope>NUCLEOTIDE SEQUENCE [LARGE SCALE GENOMIC DNA]</scope>
    <source>
        <strain evidence="5 6">JCM 6391</strain>
    </source>
</reference>
<dbReference type="InterPro" id="IPR001647">
    <property type="entry name" value="HTH_TetR"/>
</dbReference>
<sequence length="215" mass="23219">MPTSNYAEPVPDPAPNRSRAEHLGPQRRRPQVLDAALQIAADHGVAGVTMAAIAERIGVTRPVVYACYDGRGEVLAALLDRETELMLASLLAALPPQRTGSVEDRFVAGFGAFLSTVRERPASWRIIFTADQDPVLAAAVVSGRARLTDRVATVMRPLLEQRAQSERTLAALTEVFLAICEAAARMLLDGDREWTPEGLAEVVGRAAYRTFEIGG</sequence>
<name>A0A7I7JT08_9MYCO</name>
<evidence type="ECO:0000256" key="1">
    <source>
        <dbReference type="ARBA" id="ARBA00023125"/>
    </source>
</evidence>
<dbReference type="EMBL" id="AP022562">
    <property type="protein sequence ID" value="BBX14371.1"/>
    <property type="molecule type" value="Genomic_DNA"/>
</dbReference>
<dbReference type="PROSITE" id="PS50977">
    <property type="entry name" value="HTH_TETR_2"/>
    <property type="match status" value="1"/>
</dbReference>
<dbReference type="SUPFAM" id="SSF46689">
    <property type="entry name" value="Homeodomain-like"/>
    <property type="match status" value="1"/>
</dbReference>
<dbReference type="KEGG" id="mnm:MNVM_34520"/>
<dbReference type="GO" id="GO:0003700">
    <property type="term" value="F:DNA-binding transcription factor activity"/>
    <property type="evidence" value="ECO:0007669"/>
    <property type="project" value="TreeGrafter"/>
</dbReference>
<dbReference type="Pfam" id="PF00440">
    <property type="entry name" value="TetR_N"/>
    <property type="match status" value="1"/>
</dbReference>
<evidence type="ECO:0000259" key="4">
    <source>
        <dbReference type="PROSITE" id="PS50977"/>
    </source>
</evidence>
<dbReference type="PANTHER" id="PTHR30055:SF160">
    <property type="entry name" value="TRANSCRIPTIONAL REGULATORY PROTEIN (PROBABLY ASNC-FAMILY)-RELATED"/>
    <property type="match status" value="1"/>
</dbReference>
<evidence type="ECO:0000256" key="2">
    <source>
        <dbReference type="PROSITE-ProRule" id="PRU00335"/>
    </source>
</evidence>
<dbReference type="InterPro" id="IPR050109">
    <property type="entry name" value="HTH-type_TetR-like_transc_reg"/>
</dbReference>
<dbReference type="SUPFAM" id="SSF48498">
    <property type="entry name" value="Tetracyclin repressor-like, C-terminal domain"/>
    <property type="match status" value="1"/>
</dbReference>
<dbReference type="InterPro" id="IPR036271">
    <property type="entry name" value="Tet_transcr_reg_TetR-rel_C_sf"/>
</dbReference>
<dbReference type="GO" id="GO:0000976">
    <property type="term" value="F:transcription cis-regulatory region binding"/>
    <property type="evidence" value="ECO:0007669"/>
    <property type="project" value="TreeGrafter"/>
</dbReference>
<feature type="DNA-binding region" description="H-T-H motif" evidence="2">
    <location>
        <begin position="49"/>
        <end position="68"/>
    </location>
</feature>
<accession>A0A7I7JT08</accession>
<dbReference type="PANTHER" id="PTHR30055">
    <property type="entry name" value="HTH-TYPE TRANSCRIPTIONAL REGULATOR RUTR"/>
    <property type="match status" value="1"/>
</dbReference>
<evidence type="ECO:0000313" key="5">
    <source>
        <dbReference type="EMBL" id="BBX14371.1"/>
    </source>
</evidence>
<proteinExistence type="predicted"/>
<evidence type="ECO:0000313" key="6">
    <source>
        <dbReference type="Proteomes" id="UP000466997"/>
    </source>
</evidence>
<organism evidence="5 6">
    <name type="scientific">Mycobacterium novum</name>
    <dbReference type="NCBI Taxonomy" id="2492438"/>
    <lineage>
        <taxon>Bacteria</taxon>
        <taxon>Bacillati</taxon>
        <taxon>Actinomycetota</taxon>
        <taxon>Actinomycetes</taxon>
        <taxon>Mycobacteriales</taxon>
        <taxon>Mycobacteriaceae</taxon>
        <taxon>Mycobacterium</taxon>
    </lineage>
</organism>
<dbReference type="Proteomes" id="UP000466997">
    <property type="component" value="Chromosome"/>
</dbReference>
<dbReference type="Gene3D" id="1.10.357.10">
    <property type="entry name" value="Tetracycline Repressor, domain 2"/>
    <property type="match status" value="1"/>
</dbReference>
<gene>
    <name evidence="5" type="ORF">MNVM_34520</name>
</gene>
<keyword evidence="6" id="KW-1185">Reference proteome</keyword>
<dbReference type="PRINTS" id="PR00455">
    <property type="entry name" value="HTHTETR"/>
</dbReference>